<accession>A0ABU8UTA0</accession>
<dbReference type="EMBL" id="JBBKAK010000001">
    <property type="protein sequence ID" value="MEJ8671842.1"/>
    <property type="molecule type" value="Genomic_DNA"/>
</dbReference>
<evidence type="ECO:0000313" key="1">
    <source>
        <dbReference type="EMBL" id="MEJ8671842.1"/>
    </source>
</evidence>
<comment type="caution">
    <text evidence="1">The sequence shown here is derived from an EMBL/GenBank/DDBJ whole genome shotgun (WGS) entry which is preliminary data.</text>
</comment>
<protein>
    <submittedName>
        <fullName evidence="1">DUF6415 family natural product biosynthesis protein</fullName>
    </submittedName>
</protein>
<name>A0ABU8UTA0_9ACTN</name>
<reference evidence="1 2" key="1">
    <citation type="submission" date="2024-03" db="EMBL/GenBank/DDBJ databases">
        <title>Novel Streptomyces species of biotechnological and ecological value are a feature of Machair soil.</title>
        <authorList>
            <person name="Prole J.R."/>
            <person name="Goodfellow M."/>
            <person name="Allenby N."/>
            <person name="Ward A.C."/>
        </authorList>
    </citation>
    <scope>NUCLEOTIDE SEQUENCE [LARGE SCALE GENOMIC DNA]</scope>
    <source>
        <strain evidence="1 2">MS1.AVA.1</strain>
    </source>
</reference>
<organism evidence="1 2">
    <name type="scientific">Streptomyces machairae</name>
    <dbReference type="NCBI Taxonomy" id="3134109"/>
    <lineage>
        <taxon>Bacteria</taxon>
        <taxon>Bacillati</taxon>
        <taxon>Actinomycetota</taxon>
        <taxon>Actinomycetes</taxon>
        <taxon>Kitasatosporales</taxon>
        <taxon>Streptomycetaceae</taxon>
        <taxon>Streptomyces</taxon>
    </lineage>
</organism>
<gene>
    <name evidence="1" type="ORF">WKI71_36415</name>
</gene>
<dbReference type="Pfam" id="PF19979">
    <property type="entry name" value="DUF6415"/>
    <property type="match status" value="1"/>
</dbReference>
<evidence type="ECO:0000313" key="2">
    <source>
        <dbReference type="Proteomes" id="UP001376459"/>
    </source>
</evidence>
<dbReference type="Proteomes" id="UP001376459">
    <property type="component" value="Unassembled WGS sequence"/>
</dbReference>
<keyword evidence="2" id="KW-1185">Reference proteome</keyword>
<sequence>MTTGRTHNTAAVDTQGLIEEGLAATGILPPYERLVELDQLLRAAIDTLLPVAQATADRLNRGTPVWYTRQKAVDEARQALDGDLGIGLRSAALHVAELARCCYALQGRRS</sequence>
<proteinExistence type="predicted"/>
<dbReference type="InterPro" id="IPR046300">
    <property type="entry name" value="DUF6415"/>
</dbReference>